<dbReference type="Gene3D" id="3.10.100.10">
    <property type="entry name" value="Mannose-Binding Protein A, subunit A"/>
    <property type="match status" value="1"/>
</dbReference>
<dbReference type="Pfam" id="PF00041">
    <property type="entry name" value="fn3"/>
    <property type="match status" value="3"/>
</dbReference>
<dbReference type="PANTHER" id="PTHR46708">
    <property type="entry name" value="TENASCIN"/>
    <property type="match status" value="1"/>
</dbReference>
<sequence length="714" mass="78847">MGKSSVLSAVLLLCTVLMHTDAEQEYFTLSTNLTWEEARSHCQMCFSDLVTLTPFNIRNISQRISSAHWIGLRKYFNSTGNGTTGNGTTNSSVPWTQWADGAPLVFQNWYPGWPVFKSPLPKIECCSCSCTCPARVSPTSAPTRGYTESPDSNNTDASTTDAILRHGPSESPAGYRITDPTDATTPDAPDTTQSHWVSTPPTPIASTCERSPMLPPIVPEELQNYVEDSCVAMLSFGPWVERDCSDPLPFICYEDRFYGEVNVSGITATSASVAWQRGPDGISHYRLHVVGGNETWVQNLTELSRDLDRLTPGTGYSVEVFAVKCGRDLNPQTTIFYTTPEEVQDLNVVKVTERSVTLNWTEPEGQFDFFLVKSPSDDVEVTTEEAEVKNLMPGGCFTFSVLTGVQDRSRWSEASPIAACTKPEKVSDLKVSDNTNMSLVLSWTPPEGNFTGFQVVALSVNKTLLFNETRGRGETSAVVTGLPNGSEIRLFVTALGRDGLRGDTVSDVDFTAPGPISHLVVVTKDTSLNADWKPAEGGPLTFTTELLWEKTVVKTKDVVNETSVMFDTLNTTTEYTVVWLLLLETLLPKMSKWTPSPYTGAPPPNVTKATYLVEVRSGFWNESFQSETQKTTFTFDRLRSGTNYTCEVMTQAGDDKSPPVNLTEMTVADKVEIGLSMMCSSADSLQCENETKVMKEIHDYLESNLKEHIFWKFN</sequence>
<dbReference type="InterPro" id="IPR036116">
    <property type="entry name" value="FN3_sf"/>
</dbReference>
<name>A0A8S4BFR1_9TELE</name>
<dbReference type="CDD" id="cd00037">
    <property type="entry name" value="CLECT"/>
    <property type="match status" value="1"/>
</dbReference>
<feature type="domain" description="C-type lectin" evidence="4">
    <location>
        <begin position="26"/>
        <end position="126"/>
    </location>
</feature>
<dbReference type="InterPro" id="IPR003961">
    <property type="entry name" value="FN3_dom"/>
</dbReference>
<feature type="chain" id="PRO_5035852697" evidence="3">
    <location>
        <begin position="23"/>
        <end position="714"/>
    </location>
</feature>
<dbReference type="EMBL" id="CAJRST010014446">
    <property type="protein sequence ID" value="CAG5929223.1"/>
    <property type="molecule type" value="Genomic_DNA"/>
</dbReference>
<dbReference type="SUPFAM" id="SSF56436">
    <property type="entry name" value="C-type lectin-like"/>
    <property type="match status" value="2"/>
</dbReference>
<dbReference type="InterPro" id="IPR013783">
    <property type="entry name" value="Ig-like_fold"/>
</dbReference>
<dbReference type="PANTHER" id="PTHR46708:SF11">
    <property type="entry name" value="RECEPTOR-TYPE TYROSINE-PROTEIN PHOSPHATASE ETA-LIKE"/>
    <property type="match status" value="1"/>
</dbReference>
<dbReference type="Proteomes" id="UP000677803">
    <property type="component" value="Unassembled WGS sequence"/>
</dbReference>
<keyword evidence="1" id="KW-0677">Repeat</keyword>
<comment type="caution">
    <text evidence="6">The sequence shown here is derived from an EMBL/GenBank/DDBJ whole genome shotgun (WGS) entry which is preliminary data.</text>
</comment>
<dbReference type="PROSITE" id="PS50041">
    <property type="entry name" value="C_TYPE_LECTIN_2"/>
    <property type="match status" value="1"/>
</dbReference>
<keyword evidence="3" id="KW-0732">Signal</keyword>
<evidence type="ECO:0000259" key="5">
    <source>
        <dbReference type="PROSITE" id="PS50853"/>
    </source>
</evidence>
<protein>
    <submittedName>
        <fullName evidence="6">(Atlantic silverside) hypothetical protein</fullName>
    </submittedName>
</protein>
<dbReference type="OrthoDB" id="10253954at2759"/>
<evidence type="ECO:0000256" key="1">
    <source>
        <dbReference type="ARBA" id="ARBA00022737"/>
    </source>
</evidence>
<feature type="region of interest" description="Disordered" evidence="2">
    <location>
        <begin position="138"/>
        <end position="212"/>
    </location>
</feature>
<evidence type="ECO:0000313" key="7">
    <source>
        <dbReference type="Proteomes" id="UP000677803"/>
    </source>
</evidence>
<evidence type="ECO:0000259" key="4">
    <source>
        <dbReference type="PROSITE" id="PS50041"/>
    </source>
</evidence>
<dbReference type="PROSITE" id="PS50853">
    <property type="entry name" value="FN3"/>
    <property type="match status" value="2"/>
</dbReference>
<dbReference type="InterPro" id="IPR050991">
    <property type="entry name" value="ECM_Regulatory_Proteins"/>
</dbReference>
<accession>A0A8S4BFR1</accession>
<feature type="compositionally biased region" description="Polar residues" evidence="2">
    <location>
        <begin position="193"/>
        <end position="209"/>
    </location>
</feature>
<feature type="signal peptide" evidence="3">
    <location>
        <begin position="1"/>
        <end position="22"/>
    </location>
</feature>
<reference evidence="6" key="1">
    <citation type="submission" date="2021-05" db="EMBL/GenBank/DDBJ databases">
        <authorList>
            <person name="Tigano A."/>
        </authorList>
    </citation>
    <scope>NUCLEOTIDE SEQUENCE</scope>
</reference>
<keyword evidence="7" id="KW-1185">Reference proteome</keyword>
<evidence type="ECO:0000256" key="2">
    <source>
        <dbReference type="SAM" id="MobiDB-lite"/>
    </source>
</evidence>
<feature type="compositionally biased region" description="Polar residues" evidence="2">
    <location>
        <begin position="149"/>
        <end position="161"/>
    </location>
</feature>
<feature type="domain" description="Fibronectin type-III" evidence="5">
    <location>
        <begin position="257"/>
        <end position="342"/>
    </location>
</feature>
<dbReference type="InterPro" id="IPR016186">
    <property type="entry name" value="C-type_lectin-like/link_sf"/>
</dbReference>
<dbReference type="InterPro" id="IPR016187">
    <property type="entry name" value="CTDL_fold"/>
</dbReference>
<gene>
    <name evidence="6" type="ORF">MMEN_LOCUS12862</name>
</gene>
<dbReference type="Gene3D" id="2.60.40.10">
    <property type="entry name" value="Immunoglobulins"/>
    <property type="match status" value="4"/>
</dbReference>
<dbReference type="InterPro" id="IPR001304">
    <property type="entry name" value="C-type_lectin-like"/>
</dbReference>
<dbReference type="AlphaFoldDB" id="A0A8S4BFR1"/>
<feature type="domain" description="Fibronectin type-III" evidence="5">
    <location>
        <begin position="425"/>
        <end position="515"/>
    </location>
</feature>
<dbReference type="SMART" id="SM00060">
    <property type="entry name" value="FN3"/>
    <property type="match status" value="4"/>
</dbReference>
<dbReference type="CDD" id="cd00063">
    <property type="entry name" value="FN3"/>
    <property type="match status" value="4"/>
</dbReference>
<proteinExistence type="predicted"/>
<feature type="compositionally biased region" description="Low complexity" evidence="2">
    <location>
        <begin position="178"/>
        <end position="192"/>
    </location>
</feature>
<organism evidence="6 7">
    <name type="scientific">Menidia menidia</name>
    <name type="common">Atlantic silverside</name>
    <dbReference type="NCBI Taxonomy" id="238744"/>
    <lineage>
        <taxon>Eukaryota</taxon>
        <taxon>Metazoa</taxon>
        <taxon>Chordata</taxon>
        <taxon>Craniata</taxon>
        <taxon>Vertebrata</taxon>
        <taxon>Euteleostomi</taxon>
        <taxon>Actinopterygii</taxon>
        <taxon>Neopterygii</taxon>
        <taxon>Teleostei</taxon>
        <taxon>Neoteleostei</taxon>
        <taxon>Acanthomorphata</taxon>
        <taxon>Ovalentaria</taxon>
        <taxon>Atherinomorphae</taxon>
        <taxon>Atheriniformes</taxon>
        <taxon>Atherinopsidae</taxon>
        <taxon>Menidiinae</taxon>
        <taxon>Menidia</taxon>
    </lineage>
</organism>
<dbReference type="SUPFAM" id="SSF49265">
    <property type="entry name" value="Fibronectin type III"/>
    <property type="match status" value="2"/>
</dbReference>
<evidence type="ECO:0000256" key="3">
    <source>
        <dbReference type="SAM" id="SignalP"/>
    </source>
</evidence>
<evidence type="ECO:0000313" key="6">
    <source>
        <dbReference type="EMBL" id="CAG5929223.1"/>
    </source>
</evidence>